<feature type="transmembrane region" description="Helical" evidence="5">
    <location>
        <begin position="140"/>
        <end position="159"/>
    </location>
</feature>
<comment type="caution">
    <text evidence="7">The sequence shown here is derived from an EMBL/GenBank/DDBJ whole genome shotgun (WGS) entry which is preliminary data.</text>
</comment>
<dbReference type="InterPro" id="IPR024977">
    <property type="entry name" value="Apc4-like_WD40_dom"/>
</dbReference>
<dbReference type="PROSITE" id="PS50294">
    <property type="entry name" value="WD_REPEATS_REGION"/>
    <property type="match status" value="3"/>
</dbReference>
<proteinExistence type="predicted"/>
<feature type="region of interest" description="Disordered" evidence="4">
    <location>
        <begin position="170"/>
        <end position="193"/>
    </location>
</feature>
<reference evidence="7" key="1">
    <citation type="submission" date="2020-10" db="EMBL/GenBank/DDBJ databases">
        <title>Taxonomic study of unclassified bacteria belonging to the class Ktedonobacteria.</title>
        <authorList>
            <person name="Yabe S."/>
            <person name="Wang C.M."/>
            <person name="Zheng Y."/>
            <person name="Sakai Y."/>
            <person name="Cavaletti L."/>
            <person name="Monciardini P."/>
            <person name="Donadio S."/>
        </authorList>
    </citation>
    <scope>NUCLEOTIDE SEQUENCE</scope>
    <source>
        <strain evidence="7">SOSP1-1</strain>
    </source>
</reference>
<evidence type="ECO:0000256" key="4">
    <source>
        <dbReference type="SAM" id="MobiDB-lite"/>
    </source>
</evidence>
<dbReference type="InterPro" id="IPR024962">
    <property type="entry name" value="YukD-like"/>
</dbReference>
<dbReference type="EMBL" id="BNJF01000001">
    <property type="protein sequence ID" value="GHO43051.1"/>
    <property type="molecule type" value="Genomic_DNA"/>
</dbReference>
<dbReference type="InterPro" id="IPR019775">
    <property type="entry name" value="WD40_repeat_CS"/>
</dbReference>
<evidence type="ECO:0000256" key="1">
    <source>
        <dbReference type="ARBA" id="ARBA00022574"/>
    </source>
</evidence>
<dbReference type="SUPFAM" id="SSF50978">
    <property type="entry name" value="WD40 repeat-like"/>
    <property type="match status" value="1"/>
</dbReference>
<feature type="repeat" description="WD" evidence="3">
    <location>
        <begin position="208"/>
        <end position="240"/>
    </location>
</feature>
<evidence type="ECO:0000256" key="3">
    <source>
        <dbReference type="PROSITE-ProRule" id="PRU00221"/>
    </source>
</evidence>
<dbReference type="AlphaFoldDB" id="A0A8J3HW12"/>
<dbReference type="SMART" id="SM00320">
    <property type="entry name" value="WD40"/>
    <property type="match status" value="7"/>
</dbReference>
<keyword evidence="5" id="KW-1133">Transmembrane helix</keyword>
<keyword evidence="5" id="KW-0472">Membrane</keyword>
<feature type="domain" description="Anaphase-promoting complex subunit 4-like WD40" evidence="6">
    <location>
        <begin position="434"/>
        <end position="487"/>
    </location>
</feature>
<keyword evidence="5" id="KW-0812">Transmembrane</keyword>
<evidence type="ECO:0000259" key="6">
    <source>
        <dbReference type="Pfam" id="PF12894"/>
    </source>
</evidence>
<dbReference type="CDD" id="cd00200">
    <property type="entry name" value="WD40"/>
    <property type="match status" value="1"/>
</dbReference>
<feature type="domain" description="Anaphase-promoting complex subunit 4-like WD40" evidence="6">
    <location>
        <begin position="249"/>
        <end position="304"/>
    </location>
</feature>
<dbReference type="PROSITE" id="PS50082">
    <property type="entry name" value="WD_REPEATS_2"/>
    <property type="match status" value="4"/>
</dbReference>
<protein>
    <recommendedName>
        <fullName evidence="6">Anaphase-promoting complex subunit 4-like WD40 domain-containing protein</fullName>
    </recommendedName>
</protein>
<feature type="repeat" description="WD" evidence="3">
    <location>
        <begin position="376"/>
        <end position="408"/>
    </location>
</feature>
<evidence type="ECO:0000256" key="2">
    <source>
        <dbReference type="ARBA" id="ARBA00022737"/>
    </source>
</evidence>
<dbReference type="InterPro" id="IPR015943">
    <property type="entry name" value="WD40/YVTN_repeat-like_dom_sf"/>
</dbReference>
<dbReference type="Pfam" id="PF08817">
    <property type="entry name" value="YukD"/>
    <property type="match status" value="1"/>
</dbReference>
<dbReference type="PANTHER" id="PTHR19879:SF9">
    <property type="entry name" value="TRANSCRIPTION INITIATION FACTOR TFIID SUBUNIT 5"/>
    <property type="match status" value="1"/>
</dbReference>
<dbReference type="PANTHER" id="PTHR19879">
    <property type="entry name" value="TRANSCRIPTION INITIATION FACTOR TFIID"/>
    <property type="match status" value="1"/>
</dbReference>
<evidence type="ECO:0000256" key="5">
    <source>
        <dbReference type="SAM" id="Phobius"/>
    </source>
</evidence>
<name>A0A8J3HW12_9CHLR</name>
<evidence type="ECO:0000313" key="8">
    <source>
        <dbReference type="Proteomes" id="UP000612362"/>
    </source>
</evidence>
<sequence length="506" mass="54168">MRSLEVLIEKDAFSAAQPMEVTADTPLSSLVPLLVDKLQLPQTDLFGQRLHYQLRQSAGAVLPENATLEKAGIASGARLSLEVLADGERDMPQTQRGSGSLILPPSRSAAELYTSDTLGDEAGFAPIKAGSTRKHTRRSVLLLGGLASMVLLGGGISYANMHGWLSGTQGTGMQSSGKGAGMMKGSPVPSPTVQQAMVPTQARALTDFTRHQGTVRVARWSPDGKMIASGADDANVYLWDRNGMAGNALKHQASVRALAWSPDGQRLVTGAGTQVTFFDSGNKTILGHSMRAHTNRITSLDWSNQGARQVVSGGMDRRALIWDTTTYRSLRLFTRHTTAIYAVSWDAGGNLVASSSQGGVTRVWQASNTSEIHGLLMDGEHSMRATAFAPVGMRLACAGSDGVVRIWDGAVCQRQGNGQFGLQCMDTPMRIQVTKTSLRSLTWSPNGRFLAVGADDGTLAFLYPERSQKPLFMVKRNAPVLSVSWNSDGKHVVSVSGRSATIWELS</sequence>
<accession>A0A8J3HW12</accession>
<dbReference type="InterPro" id="IPR001680">
    <property type="entry name" value="WD40_rpt"/>
</dbReference>
<feature type="repeat" description="WD" evidence="3">
    <location>
        <begin position="290"/>
        <end position="332"/>
    </location>
</feature>
<evidence type="ECO:0000313" key="7">
    <source>
        <dbReference type="EMBL" id="GHO43051.1"/>
    </source>
</evidence>
<gene>
    <name evidence="7" type="ORF">KSX_12140</name>
</gene>
<keyword evidence="1 3" id="KW-0853">WD repeat</keyword>
<dbReference type="PROSITE" id="PS00678">
    <property type="entry name" value="WD_REPEATS_1"/>
    <property type="match status" value="1"/>
</dbReference>
<dbReference type="Pfam" id="PF00400">
    <property type="entry name" value="WD40"/>
    <property type="match status" value="3"/>
</dbReference>
<feature type="repeat" description="WD" evidence="3">
    <location>
        <begin position="333"/>
        <end position="374"/>
    </location>
</feature>
<keyword evidence="2" id="KW-0677">Repeat</keyword>
<dbReference type="Gene3D" id="2.130.10.10">
    <property type="entry name" value="YVTN repeat-like/Quinoprotein amine dehydrogenase"/>
    <property type="match status" value="3"/>
</dbReference>
<organism evidence="7 8">
    <name type="scientific">Ktedonospora formicarum</name>
    <dbReference type="NCBI Taxonomy" id="2778364"/>
    <lineage>
        <taxon>Bacteria</taxon>
        <taxon>Bacillati</taxon>
        <taxon>Chloroflexota</taxon>
        <taxon>Ktedonobacteria</taxon>
        <taxon>Ktedonobacterales</taxon>
        <taxon>Ktedonobacteraceae</taxon>
        <taxon>Ktedonospora</taxon>
    </lineage>
</organism>
<dbReference type="InterPro" id="IPR036322">
    <property type="entry name" value="WD40_repeat_dom_sf"/>
</dbReference>
<dbReference type="Proteomes" id="UP000612362">
    <property type="component" value="Unassembled WGS sequence"/>
</dbReference>
<feature type="compositionally biased region" description="Low complexity" evidence="4">
    <location>
        <begin position="170"/>
        <end position="186"/>
    </location>
</feature>
<dbReference type="Pfam" id="PF12894">
    <property type="entry name" value="ANAPC4_WD40"/>
    <property type="match status" value="2"/>
</dbReference>
<dbReference type="RefSeq" id="WP_220192541.1">
    <property type="nucleotide sequence ID" value="NZ_BNJF01000001.1"/>
</dbReference>
<keyword evidence="8" id="KW-1185">Reference proteome</keyword>